<dbReference type="InterPro" id="IPR018800">
    <property type="entry name" value="PRCC"/>
</dbReference>
<comment type="caution">
    <text evidence="2">The sequence shown here is derived from an EMBL/GenBank/DDBJ whole genome shotgun (WGS) entry which is preliminary data.</text>
</comment>
<dbReference type="PANTHER" id="PTHR13621:SF2">
    <property type="entry name" value="PROLINE-RICH PROTEIN PRCC"/>
    <property type="match status" value="1"/>
</dbReference>
<name>A0A8J6B9B1_ELECQ</name>
<sequence length="226" mass="24535">GNKEGFGLSSLLPQPKNAPGGDPKRQLLPYSFTKKASEALSDAKLPKMTPMSKPKLSAKPEVSHTPSPSAIKAAAKNAALQVTKQITQEEDNEDSDEEFRQGNFFSLSESSEVPPSPSEDFTYPLPAMSDDRPPGVDSDELQNDAANAPLEFKTATSQASGQQWSATSGDDYSGQQYDQYPEYSNSSGDAYYSQGYYSSGYYQEQDQPSSTQRDSATSDSFMDDEA</sequence>
<keyword evidence="3" id="KW-1185">Reference proteome</keyword>
<proteinExistence type="predicted"/>
<dbReference type="AlphaFoldDB" id="A0A8J6B9B1"/>
<dbReference type="EMBL" id="WNTK01046826">
    <property type="protein sequence ID" value="KAG9460684.1"/>
    <property type="molecule type" value="Genomic_DNA"/>
</dbReference>
<accession>A0A8J6B9B1</accession>
<protein>
    <submittedName>
        <fullName evidence="2">Uncharacterized protein</fullName>
    </submittedName>
</protein>
<gene>
    <name evidence="2" type="ORF">GDO78_020155</name>
</gene>
<evidence type="ECO:0000313" key="3">
    <source>
        <dbReference type="Proteomes" id="UP000770717"/>
    </source>
</evidence>
<feature type="region of interest" description="Disordered" evidence="1">
    <location>
        <begin position="1"/>
        <end position="226"/>
    </location>
</feature>
<evidence type="ECO:0000313" key="2">
    <source>
        <dbReference type="EMBL" id="KAG9460684.1"/>
    </source>
</evidence>
<reference evidence="2" key="1">
    <citation type="thesis" date="2020" institute="ProQuest LLC" country="789 East Eisenhower Parkway, Ann Arbor, MI, USA">
        <title>Comparative Genomics and Chromosome Evolution.</title>
        <authorList>
            <person name="Mudd A.B."/>
        </authorList>
    </citation>
    <scope>NUCLEOTIDE SEQUENCE</scope>
    <source>
        <strain evidence="2">HN-11 Male</strain>
        <tissue evidence="2">Kidney and liver</tissue>
    </source>
</reference>
<feature type="compositionally biased region" description="Acidic residues" evidence="1">
    <location>
        <begin position="88"/>
        <end position="97"/>
    </location>
</feature>
<organism evidence="2 3">
    <name type="scientific">Eleutherodactylus coqui</name>
    <name type="common">Puerto Rican coqui</name>
    <dbReference type="NCBI Taxonomy" id="57060"/>
    <lineage>
        <taxon>Eukaryota</taxon>
        <taxon>Metazoa</taxon>
        <taxon>Chordata</taxon>
        <taxon>Craniata</taxon>
        <taxon>Vertebrata</taxon>
        <taxon>Euteleostomi</taxon>
        <taxon>Amphibia</taxon>
        <taxon>Batrachia</taxon>
        <taxon>Anura</taxon>
        <taxon>Neobatrachia</taxon>
        <taxon>Hyloidea</taxon>
        <taxon>Eleutherodactylidae</taxon>
        <taxon>Eleutherodactylinae</taxon>
        <taxon>Eleutherodactylus</taxon>
        <taxon>Eleutherodactylus</taxon>
    </lineage>
</organism>
<dbReference type="OrthoDB" id="206969at2759"/>
<feature type="compositionally biased region" description="Polar residues" evidence="1">
    <location>
        <begin position="154"/>
        <end position="185"/>
    </location>
</feature>
<evidence type="ECO:0000256" key="1">
    <source>
        <dbReference type="SAM" id="MobiDB-lite"/>
    </source>
</evidence>
<feature type="compositionally biased region" description="Polar residues" evidence="1">
    <location>
        <begin position="208"/>
        <end position="220"/>
    </location>
</feature>
<dbReference type="GO" id="GO:0005634">
    <property type="term" value="C:nucleus"/>
    <property type="evidence" value="ECO:0007669"/>
    <property type="project" value="TreeGrafter"/>
</dbReference>
<feature type="compositionally biased region" description="Low complexity" evidence="1">
    <location>
        <begin position="186"/>
        <end position="207"/>
    </location>
</feature>
<feature type="non-terminal residue" evidence="2">
    <location>
        <position position="226"/>
    </location>
</feature>
<feature type="non-terminal residue" evidence="2">
    <location>
        <position position="1"/>
    </location>
</feature>
<dbReference type="Proteomes" id="UP000770717">
    <property type="component" value="Unassembled WGS sequence"/>
</dbReference>
<dbReference type="PANTHER" id="PTHR13621">
    <property type="entry name" value="PROLINE-RICH PROTEIN PRCC"/>
    <property type="match status" value="1"/>
</dbReference>
<feature type="compositionally biased region" description="Low complexity" evidence="1">
    <location>
        <begin position="70"/>
        <end position="79"/>
    </location>
</feature>